<keyword evidence="1" id="KW-0479">Metal-binding</keyword>
<dbReference type="SMART" id="SM00064">
    <property type="entry name" value="FYVE"/>
    <property type="match status" value="1"/>
</dbReference>
<evidence type="ECO:0000313" key="8">
    <source>
        <dbReference type="Proteomes" id="UP000051952"/>
    </source>
</evidence>
<reference evidence="8" key="1">
    <citation type="submission" date="2015-09" db="EMBL/GenBank/DDBJ databases">
        <authorList>
            <consortium name="Pathogen Informatics"/>
        </authorList>
    </citation>
    <scope>NUCLEOTIDE SEQUENCE [LARGE SCALE GENOMIC DNA]</scope>
    <source>
        <strain evidence="8">Lake Konstanz</strain>
    </source>
</reference>
<evidence type="ECO:0000256" key="1">
    <source>
        <dbReference type="ARBA" id="ARBA00022723"/>
    </source>
</evidence>
<dbReference type="InterPro" id="IPR011011">
    <property type="entry name" value="Znf_FYVE_PHD"/>
</dbReference>
<feature type="region of interest" description="Disordered" evidence="5">
    <location>
        <begin position="72"/>
        <end position="182"/>
    </location>
</feature>
<name>A0A0S4JTT4_BODSA</name>
<evidence type="ECO:0000256" key="4">
    <source>
        <dbReference type="PROSITE-ProRule" id="PRU00091"/>
    </source>
</evidence>
<keyword evidence="2 4" id="KW-0863">Zinc-finger</keyword>
<dbReference type="InterPro" id="IPR000306">
    <property type="entry name" value="Znf_FYVE"/>
</dbReference>
<feature type="compositionally biased region" description="Low complexity" evidence="5">
    <location>
        <begin position="139"/>
        <end position="150"/>
    </location>
</feature>
<dbReference type="PROSITE" id="PS50178">
    <property type="entry name" value="ZF_FYVE"/>
    <property type="match status" value="1"/>
</dbReference>
<evidence type="ECO:0000256" key="3">
    <source>
        <dbReference type="ARBA" id="ARBA00022833"/>
    </source>
</evidence>
<sequence>MFARCPVSRWVRDADVSLCQVCDSEFGVFNRKHHCRCCGRCICSSCGVQKAYSGGGNENTCKNCIINQRNATNGQGQPPQGQAPMSPAGYQQQQQGQQFPPPQQQQQPSGTYYNNGYPPPQQQQGYPPQQAYPPPPQQQPSGAYPPQQGAYPPPQQQQAPGYPPAPPPQQGGGFPQAAPIGGVQQYPTNNACDEAMLQQICSEFEMKPQYLPSLHALLNYDVALVCDDSGSMSLQADDDNPNLTRWAELKQSVNIILRVTAAMGKTVDVYFINRGVFRGVQNWNDIAPQFVRPPGGLTNTVRILQQLWSDRANAGILQRPFVCHLFTDGHPTNNQGNEDINGFAMWMRNRQCIANTYFAILLCTDAEEVCNMYRPMEYRVSGRFGWSGPTCGIQGVDVTEDYRGERRDILQLRGQRYSFTFGDYIAKCLVGVIDPVVHMIDLPQGASLYRTNTVTYGYGGGNGGGCANQ</sequence>
<feature type="compositionally biased region" description="Low complexity" evidence="5">
    <location>
        <begin position="74"/>
        <end position="108"/>
    </location>
</feature>
<dbReference type="PANTHER" id="PTHR34706">
    <property type="entry name" value="SLR1338 PROTEIN"/>
    <property type="match status" value="1"/>
</dbReference>
<dbReference type="Pfam" id="PF01363">
    <property type="entry name" value="FYVE"/>
    <property type="match status" value="1"/>
</dbReference>
<organism evidence="7 8">
    <name type="scientific">Bodo saltans</name>
    <name type="common">Flagellated protozoan</name>
    <dbReference type="NCBI Taxonomy" id="75058"/>
    <lineage>
        <taxon>Eukaryota</taxon>
        <taxon>Discoba</taxon>
        <taxon>Euglenozoa</taxon>
        <taxon>Kinetoplastea</taxon>
        <taxon>Metakinetoplastina</taxon>
        <taxon>Eubodonida</taxon>
        <taxon>Bodonidae</taxon>
        <taxon>Bodo</taxon>
    </lineage>
</organism>
<dbReference type="EMBL" id="CYKH01002178">
    <property type="protein sequence ID" value="CUG93651.1"/>
    <property type="molecule type" value="Genomic_DNA"/>
</dbReference>
<feature type="compositionally biased region" description="Pro residues" evidence="5">
    <location>
        <begin position="151"/>
        <end position="169"/>
    </location>
</feature>
<protein>
    <recommendedName>
        <fullName evidence="6">FYVE-type domain-containing protein</fullName>
    </recommendedName>
</protein>
<dbReference type="InterPro" id="IPR036465">
    <property type="entry name" value="vWFA_dom_sf"/>
</dbReference>
<dbReference type="AlphaFoldDB" id="A0A0S4JTT4"/>
<dbReference type="SUPFAM" id="SSF53300">
    <property type="entry name" value="vWA-like"/>
    <property type="match status" value="1"/>
</dbReference>
<dbReference type="Proteomes" id="UP000051952">
    <property type="component" value="Unassembled WGS sequence"/>
</dbReference>
<gene>
    <name evidence="7" type="ORF">BSAL_43990c</name>
</gene>
<keyword evidence="8" id="KW-1185">Reference proteome</keyword>
<evidence type="ECO:0000259" key="6">
    <source>
        <dbReference type="PROSITE" id="PS50178"/>
    </source>
</evidence>
<dbReference type="VEuPathDB" id="TriTrypDB:BSAL_43990c"/>
<dbReference type="PANTHER" id="PTHR34706:SF1">
    <property type="entry name" value="VWFA DOMAIN-CONTAINING PROTEIN"/>
    <property type="match status" value="1"/>
</dbReference>
<dbReference type="SUPFAM" id="SSF57903">
    <property type="entry name" value="FYVE/PHD zinc finger"/>
    <property type="match status" value="1"/>
</dbReference>
<evidence type="ECO:0000256" key="5">
    <source>
        <dbReference type="SAM" id="MobiDB-lite"/>
    </source>
</evidence>
<accession>A0A0S4JTT4</accession>
<dbReference type="InterPro" id="IPR013083">
    <property type="entry name" value="Znf_RING/FYVE/PHD"/>
</dbReference>
<dbReference type="GO" id="GO:0008270">
    <property type="term" value="F:zinc ion binding"/>
    <property type="evidence" value="ECO:0007669"/>
    <property type="project" value="UniProtKB-KW"/>
</dbReference>
<dbReference type="Gene3D" id="3.30.40.10">
    <property type="entry name" value="Zinc/RING finger domain, C3HC4 (zinc finger)"/>
    <property type="match status" value="1"/>
</dbReference>
<dbReference type="InterPro" id="IPR017455">
    <property type="entry name" value="Znf_FYVE-rel"/>
</dbReference>
<keyword evidence="3" id="KW-0862">Zinc</keyword>
<evidence type="ECO:0000313" key="7">
    <source>
        <dbReference type="EMBL" id="CUG93651.1"/>
    </source>
</evidence>
<evidence type="ECO:0000256" key="2">
    <source>
        <dbReference type="ARBA" id="ARBA00022771"/>
    </source>
</evidence>
<proteinExistence type="predicted"/>
<feature type="domain" description="FYVE-type" evidence="6">
    <location>
        <begin position="13"/>
        <end position="69"/>
    </location>
</feature>
<dbReference type="OrthoDB" id="2142040at2759"/>